<evidence type="ECO:0000313" key="4">
    <source>
        <dbReference type="Proteomes" id="UP000188181"/>
    </source>
</evidence>
<dbReference type="Pfam" id="PF07581">
    <property type="entry name" value="Glug"/>
    <property type="match status" value="5"/>
</dbReference>
<keyword evidence="4" id="KW-1185">Reference proteome</keyword>
<evidence type="ECO:0000259" key="2">
    <source>
        <dbReference type="Pfam" id="PF07581"/>
    </source>
</evidence>
<feature type="signal peptide" evidence="1">
    <location>
        <begin position="1"/>
        <end position="26"/>
    </location>
</feature>
<keyword evidence="3" id="KW-0645">Protease</keyword>
<dbReference type="STRING" id="1851148.SMSP2_01461"/>
<feature type="chain" id="PRO_5012862918" evidence="1">
    <location>
        <begin position="27"/>
        <end position="881"/>
    </location>
</feature>
<dbReference type="Proteomes" id="UP000188181">
    <property type="component" value="Chromosome"/>
</dbReference>
<dbReference type="GO" id="GO:0006508">
    <property type="term" value="P:proteolysis"/>
    <property type="evidence" value="ECO:0007669"/>
    <property type="project" value="UniProtKB-KW"/>
</dbReference>
<accession>A0A1Q2MFM9</accession>
<feature type="domain" description="GLUG" evidence="2">
    <location>
        <begin position="138"/>
        <end position="162"/>
    </location>
</feature>
<evidence type="ECO:0000256" key="1">
    <source>
        <dbReference type="SAM" id="SignalP"/>
    </source>
</evidence>
<feature type="domain" description="GLUG" evidence="2">
    <location>
        <begin position="191"/>
        <end position="217"/>
    </location>
</feature>
<dbReference type="KEGG" id="pbas:SMSP2_01461"/>
<organism evidence="3 4">
    <name type="scientific">Limihaloglobus sulfuriphilus</name>
    <dbReference type="NCBI Taxonomy" id="1851148"/>
    <lineage>
        <taxon>Bacteria</taxon>
        <taxon>Pseudomonadati</taxon>
        <taxon>Planctomycetota</taxon>
        <taxon>Phycisphaerae</taxon>
        <taxon>Sedimentisphaerales</taxon>
        <taxon>Sedimentisphaeraceae</taxon>
        <taxon>Limihaloglobus</taxon>
    </lineage>
</organism>
<gene>
    <name evidence="3" type="primary">iga_1</name>
    <name evidence="3" type="ORF">SMSP2_01461</name>
</gene>
<proteinExistence type="predicted"/>
<feature type="domain" description="GLUG" evidence="2">
    <location>
        <begin position="166"/>
        <end position="190"/>
    </location>
</feature>
<keyword evidence="3" id="KW-0378">Hydrolase</keyword>
<feature type="domain" description="GLUG" evidence="2">
    <location>
        <begin position="218"/>
        <end position="244"/>
    </location>
</feature>
<dbReference type="GO" id="GO:0008233">
    <property type="term" value="F:peptidase activity"/>
    <property type="evidence" value="ECO:0007669"/>
    <property type="project" value="UniProtKB-KW"/>
</dbReference>
<dbReference type="InterPro" id="IPR011493">
    <property type="entry name" value="GLUG"/>
</dbReference>
<dbReference type="EC" id="3.4.24.13" evidence="3"/>
<evidence type="ECO:0000313" key="3">
    <source>
        <dbReference type="EMBL" id="AQQ71097.1"/>
    </source>
</evidence>
<keyword evidence="1" id="KW-0732">Signal</keyword>
<dbReference type="EMBL" id="CP019646">
    <property type="protein sequence ID" value="AQQ71097.1"/>
    <property type="molecule type" value="Genomic_DNA"/>
</dbReference>
<dbReference type="AlphaFoldDB" id="A0A1Q2MFM9"/>
<name>A0A1Q2MFM9_9BACT</name>
<reference evidence="4" key="1">
    <citation type="submission" date="2017-02" db="EMBL/GenBank/DDBJ databases">
        <title>Comparative genomics and description of representatives of a novel lineage of planctomycetes thriving in anoxic sediments.</title>
        <authorList>
            <person name="Spring S."/>
            <person name="Bunk B."/>
            <person name="Sproer C."/>
        </authorList>
    </citation>
    <scope>NUCLEOTIDE SEQUENCE [LARGE SCALE GENOMIC DNA]</scope>
    <source>
        <strain evidence="4">SM-Chi-D1</strain>
    </source>
</reference>
<dbReference type="Gene3D" id="2.160.20.110">
    <property type="match status" value="2"/>
</dbReference>
<feature type="domain" description="GLUG" evidence="2">
    <location>
        <begin position="490"/>
        <end position="512"/>
    </location>
</feature>
<sequence length="881" mass="94535" precursor="true">MSKQTSMSIFCAVTALILSLPTHLLAFAGGDGTPENPYQISTRQHLEAVNNDLAAHYILINDIDLTGTVYTQAVIAPDTDPETGGFQGTEFTGSFDGSYYVIYNFEVDVNNYCGLFSRINTVGSVVNIGLENISVKGLSQVGGLVGVNFGSITNCYSTGAVTGDMEVGGLVGVNSRDGVITNCYSTGSVTGRSLVGGLAGRNDYGSVTNCYSTGSVTGGSSVGGLLGDNRYGSVTNCYSTGSVTGHYYVGGLMGFNYKGIVVNSFWDIQSSGIITTPVGRPKTTSQMMDPLTFAGWNDGNWAIDAGKDYPRLSWENQPGLMIETDYPARSYSGAGTWDDPFVLLNSADILSMSIRVPDWNSSFILGDDIDMSGISGYYPVTEFGGTLDGDGHVIYNLTIDSEVTGFTDTLGLVGFLTGNIKNLGLENISIISTGYWSGSIAACNKKGTIENCYSTGSVSGYWTVGGLVGFNYPGSVIANSYCTGSVSGDEYVGGLVGYNDYFGSVANCYSTGLVTGDENTGGLIGTNKGGSTNCFWDIETSGLETSAGGTGKTTDQMQDINTFLNAGWDFTDIWTIGEGTDYPRFNRQKPIGDFSYPEGVYTEDLLYFAAFWLSDDCDSNNEYCYGTDMNQSGAVDLSDMAIFANVWLQDIQPQEPISNHIFAIEMSMTYDFGRGYGNAEPIEYEFDAWMHVSDTVSRGTIETPTGAVYQAEMEVDDDENWLGIGVGSNSLEGLEDFTDGEYVFTVTYTNGKSQSTSVPYAKEDGSPIPPVDQPLVAEYPQHYSTDIPLNINILLESTDNPELTYGLEWSPVDYNPSALSGEVDDLAYNTISVGPVNLSPQTEYELELSVNHAIWLVNQDGIPYVVDKDAEVAIIFTTGNE</sequence>
<protein>
    <submittedName>
        <fullName evidence="3">Immunoglobulin A1 protease</fullName>
        <ecNumber evidence="3">3.4.24.13</ecNumber>
    </submittedName>
</protein>